<dbReference type="OrthoDB" id="5805269at2759"/>
<proteinExistence type="predicted"/>
<protein>
    <submittedName>
        <fullName evidence="2">Long Arms of the Bivalent protein</fullName>
    </submittedName>
</protein>
<feature type="compositionally biased region" description="Polar residues" evidence="1">
    <location>
        <begin position="207"/>
        <end position="220"/>
    </location>
</feature>
<dbReference type="CTD" id="176039"/>
<dbReference type="eggNOG" id="ENOG502T55H">
    <property type="taxonomic scope" value="Eukaryota"/>
</dbReference>
<dbReference type="Bgee" id="WBGene00018954">
    <property type="expression patterns" value="Expressed in adult organism and 3 other cell types or tissues"/>
</dbReference>
<dbReference type="STRING" id="6239.F56C9.11.2"/>
<dbReference type="OMA" id="FTIETIY"/>
<dbReference type="InParanoid" id="Q8WQE8"/>
<dbReference type="RefSeq" id="NP_741221.1">
    <property type="nucleotide sequence ID" value="NM_171189.8"/>
</dbReference>
<dbReference type="EMBL" id="BX284603">
    <property type="protein sequence ID" value="CCD61835.1"/>
    <property type="molecule type" value="Genomic_DNA"/>
</dbReference>
<reference evidence="2 3" key="1">
    <citation type="journal article" date="1998" name="Science">
        <title>Genome sequence of the nematode C. elegans: a platform for investigating biology.</title>
        <authorList>
            <consortium name="The C. elegans sequencing consortium"/>
            <person name="Sulson J.E."/>
            <person name="Waterston R."/>
        </authorList>
    </citation>
    <scope>NUCLEOTIDE SEQUENCE [LARGE SCALE GENOMIC DNA]</scope>
    <source>
        <strain evidence="2 3">Bristol N2</strain>
    </source>
</reference>
<dbReference type="Proteomes" id="UP000001940">
    <property type="component" value="Chromosome III"/>
</dbReference>
<accession>Q8WQE8</accession>
<dbReference type="PaxDb" id="6239-F56C9.11"/>
<feature type="region of interest" description="Disordered" evidence="1">
    <location>
        <begin position="207"/>
        <end position="234"/>
    </location>
</feature>
<keyword evidence="3" id="KW-1185">Reference proteome</keyword>
<dbReference type="AlphaFoldDB" id="Q8WQE8"/>
<evidence type="ECO:0000313" key="2">
    <source>
        <dbReference type="EMBL" id="CCD61835.1"/>
    </source>
</evidence>
<dbReference type="DIP" id="DIP-59876N"/>
<dbReference type="GeneID" id="176039"/>
<dbReference type="UCSC" id="F56C9.11">
    <property type="organism name" value="c. elegans"/>
</dbReference>
<dbReference type="KEGG" id="cel:CELE_F56C9.11"/>
<sequence length="246" mass="28598">MPPHPSTTWKDYMLDNLKIEGETLKRASEEQVINTVVDVLRDIGFNLPNLKIVVQKFGYMPDDDSEVDQRYYVCFEVDSNSSAEMFEQRHGKTKKIHRMNKKSSEMDHKKWLKLKQYIGFNAEIIQKTLREAKRIMSEHPYPSSDGFRLTCNRNMIVLYFDDKKESTINIEQLARNYRKVFDKAIESLSEQARNTINRLILMEPNTQKRGISDETVSNASPPEKSPRLVNSPMPAMNQLLSPILPN</sequence>
<dbReference type="HOGENOM" id="CLU_098773_0_0_1"/>
<organism evidence="2 3">
    <name type="scientific">Caenorhabditis elegans</name>
    <dbReference type="NCBI Taxonomy" id="6239"/>
    <lineage>
        <taxon>Eukaryota</taxon>
        <taxon>Metazoa</taxon>
        <taxon>Ecdysozoa</taxon>
        <taxon>Nematoda</taxon>
        <taxon>Chromadorea</taxon>
        <taxon>Rhabditida</taxon>
        <taxon>Rhabditina</taxon>
        <taxon>Rhabditomorpha</taxon>
        <taxon>Rhabditoidea</taxon>
        <taxon>Rhabditidae</taxon>
        <taxon>Peloderinae</taxon>
        <taxon>Caenorhabditis</taxon>
    </lineage>
</organism>
<dbReference type="WormBase" id="F56C9.11">
    <property type="protein sequence ID" value="CE31004"/>
    <property type="gene ID" value="WBGene00018954"/>
    <property type="gene designation" value="lab-2"/>
</dbReference>
<dbReference type="AGR" id="WB:WBGene00018954"/>
<dbReference type="SMR" id="Q8WQE8"/>
<name>Q8WQE8_CAEEL</name>
<evidence type="ECO:0000313" key="4">
    <source>
        <dbReference type="WormBase" id="F56C9.11"/>
    </source>
</evidence>
<dbReference type="IntAct" id="Q8WQE8">
    <property type="interactions" value="2"/>
</dbReference>
<gene>
    <name evidence="2 4" type="primary">lab-2</name>
    <name evidence="2" type="ORF">CELE_F56C9.11</name>
    <name evidence="4" type="ORF">F56C9.11</name>
</gene>
<dbReference type="FunCoup" id="Q8WQE8">
    <property type="interactions" value="424"/>
</dbReference>
<evidence type="ECO:0000256" key="1">
    <source>
        <dbReference type="SAM" id="MobiDB-lite"/>
    </source>
</evidence>
<evidence type="ECO:0000313" key="3">
    <source>
        <dbReference type="Proteomes" id="UP000001940"/>
    </source>
</evidence>